<evidence type="ECO:0000313" key="2">
    <source>
        <dbReference type="Proteomes" id="UP000031535"/>
    </source>
</evidence>
<dbReference type="EMBL" id="JXDG01000024">
    <property type="protein sequence ID" value="KIH84059.1"/>
    <property type="molecule type" value="Genomic_DNA"/>
</dbReference>
<keyword evidence="2" id="KW-1185">Reference proteome</keyword>
<dbReference type="AlphaFoldDB" id="A0A0C2EDP7"/>
<organism evidence="1 2">
    <name type="scientific">Pseudomonas batumici</name>
    <dbReference type="NCBI Taxonomy" id="226910"/>
    <lineage>
        <taxon>Bacteria</taxon>
        <taxon>Pseudomonadati</taxon>
        <taxon>Pseudomonadota</taxon>
        <taxon>Gammaproteobacteria</taxon>
        <taxon>Pseudomonadales</taxon>
        <taxon>Pseudomonadaceae</taxon>
        <taxon>Pseudomonas</taxon>
    </lineage>
</organism>
<dbReference type="Proteomes" id="UP000031535">
    <property type="component" value="Unassembled WGS sequence"/>
</dbReference>
<comment type="caution">
    <text evidence="1">The sequence shown here is derived from an EMBL/GenBank/DDBJ whole genome shotgun (WGS) entry which is preliminary data.</text>
</comment>
<accession>A0A0C2EDP7</accession>
<evidence type="ECO:0000313" key="1">
    <source>
        <dbReference type="EMBL" id="KIH84059.1"/>
    </source>
</evidence>
<proteinExistence type="predicted"/>
<sequence>MDPGAEVFAQVLHRALDAGTVAAHIQHAIRRGGGVDIGQQAAEVGLMLGLGNAGGLGDEIAIRLRRRQAVGLAGQHRLDLQHDQAQGDVVADQVMVEQCQQPLFALGIVGDVRGDQRRLLQVQAQVMGVGTLAQHLQGVFTGHAVQADHRQLCPAMDHLHRLRQTLPAQGGTQDVMAVDHHLHGGQEVVEQRAGGESHHGTHQVGVAFGLQQVVEEDAFLQG</sequence>
<gene>
    <name evidence="1" type="ORF">UCMB321_2183</name>
</gene>
<dbReference type="PATRIC" id="fig|226910.6.peg.2170"/>
<reference evidence="1 2" key="1">
    <citation type="submission" date="2015-01" db="EMBL/GenBank/DDBJ databases">
        <title>Complete genome of Pseudomonas batumici UCM B-321 producer of the batumin antibiotic with strong antistaphilococcal and potential anticancer activity.</title>
        <authorList>
            <person name="Klochko V.V."/>
            <person name="Zelena L.B."/>
            <person name="Elena K.A."/>
            <person name="Reva O.N."/>
        </authorList>
    </citation>
    <scope>NUCLEOTIDE SEQUENCE [LARGE SCALE GENOMIC DNA]</scope>
    <source>
        <strain evidence="1 2">UCM B-321</strain>
    </source>
</reference>
<name>A0A0C2EDP7_9PSED</name>
<protein>
    <submittedName>
        <fullName evidence="1">Uncharacterized protein</fullName>
    </submittedName>
</protein>